<feature type="domain" description="HTH gntR-type" evidence="4">
    <location>
        <begin position="7"/>
        <end position="75"/>
    </location>
</feature>
<dbReference type="PANTHER" id="PTHR38445">
    <property type="entry name" value="HTH-TYPE TRANSCRIPTIONAL REPRESSOR YTRA"/>
    <property type="match status" value="1"/>
</dbReference>
<dbReference type="Proteomes" id="UP000294743">
    <property type="component" value="Unassembled WGS sequence"/>
</dbReference>
<comment type="caution">
    <text evidence="5">The sequence shown here is derived from an EMBL/GenBank/DDBJ whole genome shotgun (WGS) entry which is preliminary data.</text>
</comment>
<dbReference type="PANTHER" id="PTHR38445:SF6">
    <property type="entry name" value="GNTR-FAMILY TRANSCRIPTIONAL REGULATOR"/>
    <property type="match status" value="1"/>
</dbReference>
<dbReference type="Gene3D" id="1.10.10.10">
    <property type="entry name" value="Winged helix-like DNA-binding domain superfamily/Winged helix DNA-binding domain"/>
    <property type="match status" value="1"/>
</dbReference>
<dbReference type="InterPro" id="IPR000524">
    <property type="entry name" value="Tscrpt_reg_HTH_GntR"/>
</dbReference>
<protein>
    <submittedName>
        <fullName evidence="5">DNA-binding transcriptional regulator YhcF (GntR family)</fullName>
    </submittedName>
</protein>
<dbReference type="OrthoDB" id="163333at2"/>
<gene>
    <name evidence="5" type="ORF">EDD63_11831</name>
</gene>
<keyword evidence="3" id="KW-0804">Transcription</keyword>
<dbReference type="AlphaFoldDB" id="A0A4R7ZGY8"/>
<organism evidence="5 6">
    <name type="scientific">Breznakia blatticola</name>
    <dbReference type="NCBI Taxonomy" id="1754012"/>
    <lineage>
        <taxon>Bacteria</taxon>
        <taxon>Bacillati</taxon>
        <taxon>Bacillota</taxon>
        <taxon>Erysipelotrichia</taxon>
        <taxon>Erysipelotrichales</taxon>
        <taxon>Erysipelotrichaceae</taxon>
        <taxon>Breznakia</taxon>
    </lineage>
</organism>
<keyword evidence="2 5" id="KW-0238">DNA-binding</keyword>
<sequence length="122" mass="14000">MEFNPNVPIYIQIMDEFKKHIVSGDYPLGSRVKSVRDLAVEYGVNPNTVQRALSELEREGLLRSERTAGRFISEDQALIEKLEQEQATSMVRLFIGDMHDIGYDDEQILDAVTQELNQNQNE</sequence>
<reference evidence="5 6" key="1">
    <citation type="submission" date="2019-03" db="EMBL/GenBank/DDBJ databases">
        <title>Genomic Encyclopedia of Type Strains, Phase IV (KMG-IV): sequencing the most valuable type-strain genomes for metagenomic binning, comparative biology and taxonomic classification.</title>
        <authorList>
            <person name="Goeker M."/>
        </authorList>
    </citation>
    <scope>NUCLEOTIDE SEQUENCE [LARGE SCALE GENOMIC DNA]</scope>
    <source>
        <strain evidence="5 6">DSM 28867</strain>
    </source>
</reference>
<evidence type="ECO:0000313" key="6">
    <source>
        <dbReference type="Proteomes" id="UP000294743"/>
    </source>
</evidence>
<name>A0A4R7ZGY8_9FIRM</name>
<dbReference type="CDD" id="cd07377">
    <property type="entry name" value="WHTH_GntR"/>
    <property type="match status" value="1"/>
</dbReference>
<dbReference type="GO" id="GO:0003677">
    <property type="term" value="F:DNA binding"/>
    <property type="evidence" value="ECO:0007669"/>
    <property type="project" value="UniProtKB-KW"/>
</dbReference>
<dbReference type="EMBL" id="SODD01000018">
    <property type="protein sequence ID" value="TDW16963.1"/>
    <property type="molecule type" value="Genomic_DNA"/>
</dbReference>
<evidence type="ECO:0000256" key="1">
    <source>
        <dbReference type="ARBA" id="ARBA00023015"/>
    </source>
</evidence>
<evidence type="ECO:0000256" key="2">
    <source>
        <dbReference type="ARBA" id="ARBA00023125"/>
    </source>
</evidence>
<dbReference type="SUPFAM" id="SSF46785">
    <property type="entry name" value="Winged helix' DNA-binding domain"/>
    <property type="match status" value="1"/>
</dbReference>
<accession>A0A4R7ZGY8</accession>
<dbReference type="Pfam" id="PF00392">
    <property type="entry name" value="GntR"/>
    <property type="match status" value="1"/>
</dbReference>
<keyword evidence="1" id="KW-0805">Transcription regulation</keyword>
<dbReference type="InterPro" id="IPR036390">
    <property type="entry name" value="WH_DNA-bd_sf"/>
</dbReference>
<dbReference type="RefSeq" id="WP_134169589.1">
    <property type="nucleotide sequence ID" value="NZ_SODD01000018.1"/>
</dbReference>
<evidence type="ECO:0000256" key="3">
    <source>
        <dbReference type="ARBA" id="ARBA00023163"/>
    </source>
</evidence>
<evidence type="ECO:0000259" key="4">
    <source>
        <dbReference type="PROSITE" id="PS50949"/>
    </source>
</evidence>
<dbReference type="PROSITE" id="PS50949">
    <property type="entry name" value="HTH_GNTR"/>
    <property type="match status" value="1"/>
</dbReference>
<dbReference type="InterPro" id="IPR036388">
    <property type="entry name" value="WH-like_DNA-bd_sf"/>
</dbReference>
<dbReference type="GO" id="GO:0003700">
    <property type="term" value="F:DNA-binding transcription factor activity"/>
    <property type="evidence" value="ECO:0007669"/>
    <property type="project" value="InterPro"/>
</dbReference>
<proteinExistence type="predicted"/>
<keyword evidence="6" id="KW-1185">Reference proteome</keyword>
<dbReference type="SMART" id="SM00345">
    <property type="entry name" value="HTH_GNTR"/>
    <property type="match status" value="1"/>
</dbReference>
<evidence type="ECO:0000313" key="5">
    <source>
        <dbReference type="EMBL" id="TDW16963.1"/>
    </source>
</evidence>